<dbReference type="Proteomes" id="UP000255467">
    <property type="component" value="Unassembled WGS sequence"/>
</dbReference>
<dbReference type="EMBL" id="UGRY01000002">
    <property type="protein sequence ID" value="SUA76543.1"/>
    <property type="molecule type" value="Genomic_DNA"/>
</dbReference>
<feature type="region of interest" description="Disordered" evidence="1">
    <location>
        <begin position="1"/>
        <end position="24"/>
    </location>
</feature>
<keyword evidence="5" id="KW-1185">Reference proteome</keyword>
<reference evidence="4 5" key="1">
    <citation type="submission" date="2018-06" db="EMBL/GenBank/DDBJ databases">
        <authorList>
            <consortium name="Pathogen Informatics"/>
            <person name="Doyle S."/>
        </authorList>
    </citation>
    <scope>NUCLEOTIDE SEQUENCE [LARGE SCALE GENOMIC DNA]</scope>
    <source>
        <strain evidence="4 5">NCTC1934</strain>
    </source>
</reference>
<evidence type="ECO:0000256" key="2">
    <source>
        <dbReference type="SAM" id="Phobius"/>
    </source>
</evidence>
<evidence type="ECO:0000313" key="4">
    <source>
        <dbReference type="EMBL" id="SUA76543.1"/>
    </source>
</evidence>
<evidence type="ECO:0000256" key="1">
    <source>
        <dbReference type="SAM" id="MobiDB-lite"/>
    </source>
</evidence>
<dbReference type="STRING" id="1406858.GCA_000710895_07231"/>
<proteinExistence type="predicted"/>
<keyword evidence="2" id="KW-0472">Membrane</keyword>
<feature type="transmembrane region" description="Helical" evidence="2">
    <location>
        <begin position="52"/>
        <end position="75"/>
    </location>
</feature>
<gene>
    <name evidence="4" type="ORF">NCTC1934_02596</name>
</gene>
<keyword evidence="2" id="KW-1133">Transmembrane helix</keyword>
<dbReference type="AlphaFoldDB" id="A0A378YIG8"/>
<protein>
    <recommendedName>
        <fullName evidence="3">DUF8017 domain-containing protein</fullName>
    </recommendedName>
</protein>
<evidence type="ECO:0000313" key="5">
    <source>
        <dbReference type="Proteomes" id="UP000255467"/>
    </source>
</evidence>
<accession>A0A378YIG8</accession>
<organism evidence="4 5">
    <name type="scientific">Nocardia otitidiscaviarum</name>
    <dbReference type="NCBI Taxonomy" id="1823"/>
    <lineage>
        <taxon>Bacteria</taxon>
        <taxon>Bacillati</taxon>
        <taxon>Actinomycetota</taxon>
        <taxon>Actinomycetes</taxon>
        <taxon>Mycobacteriales</taxon>
        <taxon>Nocardiaceae</taxon>
        <taxon>Nocardia</taxon>
    </lineage>
</organism>
<sequence length="294" mass="31237">MPQPGPFEYPPLENMPYQPFEFPALDDHRNPFQTRYSEVGSMPPPPPRRNSAGPVLGVVGVVLVLAAVVAAGLFAPSSSDDTRDTPSTRLALSVPRTTSPPPGTITMPSRTPATTVAVLPGYQGVEVASRGVAYDVPAEWTVDKPGIIRGFEGDSGRMSGTGTTVDGKDYCESSTRTVTFVHRSSQSDPAVAAVEVARRVAELGFDGPEWGRRTSPAAPVATLSGITGQMSETSGTWTPKSAECASTRFSVYTFAFPGPEHPMLVLTIAADREVDGEVTPELAREIFSSVRLID</sequence>
<dbReference type="Pfam" id="PF26056">
    <property type="entry name" value="DUF8017"/>
    <property type="match status" value="1"/>
</dbReference>
<dbReference type="OrthoDB" id="4560740at2"/>
<evidence type="ECO:0000259" key="3">
    <source>
        <dbReference type="Pfam" id="PF26056"/>
    </source>
</evidence>
<feature type="region of interest" description="Disordered" evidence="1">
    <location>
        <begin position="76"/>
        <end position="110"/>
    </location>
</feature>
<keyword evidence="2" id="KW-0812">Transmembrane</keyword>
<name>A0A378YIG8_9NOCA</name>
<feature type="domain" description="DUF8017" evidence="3">
    <location>
        <begin position="117"/>
        <end position="292"/>
    </location>
</feature>
<dbReference type="InterPro" id="IPR058330">
    <property type="entry name" value="DUF8017"/>
</dbReference>
<dbReference type="RefSeq" id="WP_051036873.1">
    <property type="nucleotide sequence ID" value="NZ_UGRY01000002.1"/>
</dbReference>